<evidence type="ECO:0000256" key="7">
    <source>
        <dbReference type="RuleBase" id="RU003435"/>
    </source>
</evidence>
<dbReference type="InterPro" id="IPR024079">
    <property type="entry name" value="MetalloPept_cat_dom_sf"/>
</dbReference>
<dbReference type="PANTHER" id="PTHR11804">
    <property type="entry name" value="PROTEASE M3 THIMET OLIGOPEPTIDASE-RELATED"/>
    <property type="match status" value="1"/>
</dbReference>
<dbReference type="InterPro" id="IPR001567">
    <property type="entry name" value="Pept_M3A_M3B_dom"/>
</dbReference>
<keyword evidence="5 7" id="KW-0862">Zinc</keyword>
<dbReference type="Gene3D" id="3.40.390.10">
    <property type="entry name" value="Collagenase (Catalytic Domain)"/>
    <property type="match status" value="1"/>
</dbReference>
<dbReference type="GO" id="GO:0006518">
    <property type="term" value="P:peptide metabolic process"/>
    <property type="evidence" value="ECO:0007669"/>
    <property type="project" value="TreeGrafter"/>
</dbReference>
<evidence type="ECO:0000256" key="4">
    <source>
        <dbReference type="ARBA" id="ARBA00022801"/>
    </source>
</evidence>
<evidence type="ECO:0000256" key="1">
    <source>
        <dbReference type="ARBA" id="ARBA00006040"/>
    </source>
</evidence>
<dbReference type="Gene3D" id="1.10.1370.10">
    <property type="entry name" value="Neurolysin, domain 3"/>
    <property type="match status" value="2"/>
</dbReference>
<protein>
    <submittedName>
        <fullName evidence="9">Peptidase M3-like protein</fullName>
    </submittedName>
</protein>
<keyword evidence="10" id="KW-1185">Reference proteome</keyword>
<proteinExistence type="inferred from homology"/>
<dbReference type="EMBL" id="RJUL01000003">
    <property type="protein sequence ID" value="ROQ28446.1"/>
    <property type="molecule type" value="Genomic_DNA"/>
</dbReference>
<dbReference type="Proteomes" id="UP000268033">
    <property type="component" value="Unassembled WGS sequence"/>
</dbReference>
<gene>
    <name evidence="9" type="ORF">EDC28_10338</name>
</gene>
<evidence type="ECO:0000259" key="8">
    <source>
        <dbReference type="Pfam" id="PF01432"/>
    </source>
</evidence>
<evidence type="ECO:0000256" key="2">
    <source>
        <dbReference type="ARBA" id="ARBA00022670"/>
    </source>
</evidence>
<dbReference type="InterPro" id="IPR024077">
    <property type="entry name" value="Neurolysin/TOP_dom2"/>
</dbReference>
<dbReference type="GO" id="GO:0046872">
    <property type="term" value="F:metal ion binding"/>
    <property type="evidence" value="ECO:0007669"/>
    <property type="project" value="UniProtKB-UniRule"/>
</dbReference>
<keyword evidence="4 7" id="KW-0378">Hydrolase</keyword>
<dbReference type="Pfam" id="PF01432">
    <property type="entry name" value="Peptidase_M3"/>
    <property type="match status" value="1"/>
</dbReference>
<dbReference type="AlphaFoldDB" id="A0A3N1PV72"/>
<evidence type="ECO:0000313" key="9">
    <source>
        <dbReference type="EMBL" id="ROQ28446.1"/>
    </source>
</evidence>
<keyword evidence="3 7" id="KW-0479">Metal-binding</keyword>
<feature type="domain" description="Peptidase M3A/M3B catalytic" evidence="8">
    <location>
        <begin position="189"/>
        <end position="555"/>
    </location>
</feature>
<evidence type="ECO:0000256" key="3">
    <source>
        <dbReference type="ARBA" id="ARBA00022723"/>
    </source>
</evidence>
<keyword evidence="2 7" id="KW-0645">Protease</keyword>
<accession>A0A3N1PV72</accession>
<dbReference type="GO" id="GO:0004222">
    <property type="term" value="F:metalloendopeptidase activity"/>
    <property type="evidence" value="ECO:0007669"/>
    <property type="project" value="InterPro"/>
</dbReference>
<evidence type="ECO:0000256" key="6">
    <source>
        <dbReference type="ARBA" id="ARBA00023049"/>
    </source>
</evidence>
<organism evidence="9 10">
    <name type="scientific">Gallaecimonas pentaromativorans</name>
    <dbReference type="NCBI Taxonomy" id="584787"/>
    <lineage>
        <taxon>Bacteria</taxon>
        <taxon>Pseudomonadati</taxon>
        <taxon>Pseudomonadota</taxon>
        <taxon>Gammaproteobacteria</taxon>
        <taxon>Enterobacterales</taxon>
        <taxon>Gallaecimonadaceae</taxon>
        <taxon>Gallaecimonas</taxon>
    </lineage>
</organism>
<dbReference type="GO" id="GO:0006508">
    <property type="term" value="P:proteolysis"/>
    <property type="evidence" value="ECO:0007669"/>
    <property type="project" value="UniProtKB-KW"/>
</dbReference>
<reference evidence="9 10" key="1">
    <citation type="submission" date="2018-11" db="EMBL/GenBank/DDBJ databases">
        <title>Genomic Encyclopedia of Type Strains, Phase IV (KMG-IV): sequencing the most valuable type-strain genomes for metagenomic binning, comparative biology and taxonomic classification.</title>
        <authorList>
            <person name="Goeker M."/>
        </authorList>
    </citation>
    <scope>NUCLEOTIDE SEQUENCE [LARGE SCALE GENOMIC DNA]</scope>
    <source>
        <strain evidence="9 10">DSM 21945</strain>
    </source>
</reference>
<dbReference type="RefSeq" id="WP_123420959.1">
    <property type="nucleotide sequence ID" value="NZ_RJUL01000003.1"/>
</dbReference>
<name>A0A3N1PV72_9GAMM</name>
<comment type="caution">
    <text evidence="9">The sequence shown here is derived from an EMBL/GenBank/DDBJ whole genome shotgun (WGS) entry which is preliminary data.</text>
</comment>
<sequence>MKWTLLTAVFSLPLFASPAEFDCQPELERLQNLPALPQQPKAWLQAVDSWRLPARNKLSAAYVYNDAASDPQSRQSARQCINSLSKAFEKHTNSLRSQAKALLPGASGLEARALGAWAGSTKALKSPEYRAVVDKGRKLSQRFRANIDNFEGRYPVPEGCQGKLPGKWQKSVPLRGGAVKAALNDVPPHCREALFVAYESRLSAANAPVLAALLENRQQQASLDGFKDYADRRLARTQLGSAEAVWRYLDKLSAKNRAAAEAERAALNNPPLWALQSPKVEDKPASYRPQTLIDNYFAWLGKALDLRFVPIEVAHPWAKGISGYELRQGQKAIGRLYLDLYPRDGKYGHNRHRELQRGVTGVQLPASVLVMNLPEDRWHHKDLKSLMHESGHALNNLLASQPYEILAGIRLPSDLVEVPSKVLEQLAWDPAIHQAITGVREAPPEDVRQQGIALDQRILNSAMALAYHQSGAPDMEAINARLYPKYLRQDYIKGLSPQYAFRHLASYGPAYFTYLYADAKASDISEAIAGGQLTLRRFADCMLSPGGSVPAREQLACATPVD</sequence>
<comment type="cofactor">
    <cofactor evidence="7">
        <name>Zn(2+)</name>
        <dbReference type="ChEBI" id="CHEBI:29105"/>
    </cofactor>
    <text evidence="7">Binds 1 zinc ion.</text>
</comment>
<dbReference type="STRING" id="584787.GCA_001247655_00389"/>
<dbReference type="InterPro" id="IPR045090">
    <property type="entry name" value="Pept_M3A_M3B"/>
</dbReference>
<dbReference type="SUPFAM" id="SSF55486">
    <property type="entry name" value="Metalloproteases ('zincins'), catalytic domain"/>
    <property type="match status" value="1"/>
</dbReference>
<keyword evidence="6 7" id="KW-0482">Metalloprotease</keyword>
<comment type="similarity">
    <text evidence="1 7">Belongs to the peptidase M3 family.</text>
</comment>
<evidence type="ECO:0000313" key="10">
    <source>
        <dbReference type="Proteomes" id="UP000268033"/>
    </source>
</evidence>
<dbReference type="PANTHER" id="PTHR11804:SF79">
    <property type="entry name" value="MITOCHONDRIAL INTERMEDIATE PEPTIDASE"/>
    <property type="match status" value="1"/>
</dbReference>
<evidence type="ECO:0000256" key="5">
    <source>
        <dbReference type="ARBA" id="ARBA00022833"/>
    </source>
</evidence>